<feature type="compositionally biased region" description="Basic and acidic residues" evidence="1">
    <location>
        <begin position="12"/>
        <end position="50"/>
    </location>
</feature>
<dbReference type="EMBL" id="UZAF01016412">
    <property type="protein sequence ID" value="VDO27521.1"/>
    <property type="molecule type" value="Genomic_DNA"/>
</dbReference>
<dbReference type="InterPro" id="IPR036860">
    <property type="entry name" value="SH2_dom_sf"/>
</dbReference>
<dbReference type="OrthoDB" id="9938362at2759"/>
<keyword evidence="3" id="KW-1185">Reference proteome</keyword>
<reference evidence="2 3" key="2">
    <citation type="submission" date="2018-11" db="EMBL/GenBank/DDBJ databases">
        <authorList>
            <consortium name="Pathogen Informatics"/>
        </authorList>
    </citation>
    <scope>NUCLEOTIDE SEQUENCE [LARGE SCALE GENOMIC DNA]</scope>
    <source>
        <strain evidence="2 3">MHpl1</strain>
    </source>
</reference>
<name>A0A0N4W765_HAEPC</name>
<dbReference type="Proteomes" id="UP000268014">
    <property type="component" value="Unassembled WGS sequence"/>
</dbReference>
<sequence length="126" mass="14569">MTPDLDTELQPGEEKSKPQRASPPEKHPGEEKSKGQRPSPPDKSDIKEADQVFDKDEEKNLKQFDFYHGFLPREDLYILVKYVGDYLLRVSEVILCAIVYYVETTSRLLRVHVDYELTSDNMPPAK</sequence>
<evidence type="ECO:0000313" key="3">
    <source>
        <dbReference type="Proteomes" id="UP000268014"/>
    </source>
</evidence>
<proteinExistence type="predicted"/>
<dbReference type="WBParaSite" id="HPLM_0000594801-mRNA-1">
    <property type="protein sequence ID" value="HPLM_0000594801-mRNA-1"/>
    <property type="gene ID" value="HPLM_0000594801"/>
</dbReference>
<accession>A0A0N4W765</accession>
<reference evidence="4" key="1">
    <citation type="submission" date="2017-02" db="UniProtKB">
        <authorList>
            <consortium name="WormBaseParasite"/>
        </authorList>
    </citation>
    <scope>IDENTIFICATION</scope>
</reference>
<evidence type="ECO:0000313" key="2">
    <source>
        <dbReference type="EMBL" id="VDO27521.1"/>
    </source>
</evidence>
<dbReference type="AlphaFoldDB" id="A0A0N4W765"/>
<evidence type="ECO:0000256" key="1">
    <source>
        <dbReference type="SAM" id="MobiDB-lite"/>
    </source>
</evidence>
<organism evidence="4">
    <name type="scientific">Haemonchus placei</name>
    <name type="common">Barber's pole worm</name>
    <dbReference type="NCBI Taxonomy" id="6290"/>
    <lineage>
        <taxon>Eukaryota</taxon>
        <taxon>Metazoa</taxon>
        <taxon>Ecdysozoa</taxon>
        <taxon>Nematoda</taxon>
        <taxon>Chromadorea</taxon>
        <taxon>Rhabditida</taxon>
        <taxon>Rhabditina</taxon>
        <taxon>Rhabditomorpha</taxon>
        <taxon>Strongyloidea</taxon>
        <taxon>Trichostrongylidae</taxon>
        <taxon>Haemonchus</taxon>
    </lineage>
</organism>
<dbReference type="STRING" id="6290.A0A0N4W765"/>
<gene>
    <name evidence="2" type="ORF">HPLM_LOCUS5940</name>
</gene>
<feature type="region of interest" description="Disordered" evidence="1">
    <location>
        <begin position="1"/>
        <end position="50"/>
    </location>
</feature>
<dbReference type="SUPFAM" id="SSF55550">
    <property type="entry name" value="SH2 domain"/>
    <property type="match status" value="1"/>
</dbReference>
<evidence type="ECO:0000313" key="4">
    <source>
        <dbReference type="WBParaSite" id="HPLM_0000594801-mRNA-1"/>
    </source>
</evidence>
<protein>
    <submittedName>
        <fullName evidence="4">CKLF like MARVEL transmembrane domain containing 2</fullName>
    </submittedName>
</protein>
<dbReference type="Gene3D" id="3.30.505.10">
    <property type="entry name" value="SH2 domain"/>
    <property type="match status" value="1"/>
</dbReference>